<feature type="signal peptide" evidence="1">
    <location>
        <begin position="1"/>
        <end position="34"/>
    </location>
</feature>
<reference evidence="2 3" key="1">
    <citation type="submission" date="2017-09" db="EMBL/GenBank/DDBJ databases">
        <authorList>
            <person name="Varghese N."/>
            <person name="Submissions S."/>
        </authorList>
    </citation>
    <scope>NUCLEOTIDE SEQUENCE [LARGE SCALE GENOMIC DNA]</scope>
    <source>
        <strain evidence="2 3">OK806</strain>
    </source>
</reference>
<proteinExistence type="predicted"/>
<accession>A0A7Z7I8K8</accession>
<comment type="caution">
    <text evidence="2">The sequence shown here is derived from an EMBL/GenBank/DDBJ whole genome shotgun (WGS) entry which is preliminary data.</text>
</comment>
<evidence type="ECO:0000313" key="2">
    <source>
        <dbReference type="EMBL" id="SOE81302.1"/>
    </source>
</evidence>
<dbReference type="EMBL" id="OCSU01000002">
    <property type="protein sequence ID" value="SOE81302.1"/>
    <property type="molecule type" value="Genomic_DNA"/>
</dbReference>
<evidence type="ECO:0000256" key="1">
    <source>
        <dbReference type="SAM" id="SignalP"/>
    </source>
</evidence>
<feature type="chain" id="PRO_5030851137" description="Fimbrial protein" evidence="1">
    <location>
        <begin position="35"/>
        <end position="219"/>
    </location>
</feature>
<keyword evidence="3" id="KW-1185">Reference proteome</keyword>
<sequence>MSMRRLIQRFHYSRTVISKALAAIAFIAASSMFASGQAAEVLTIKSTGATAGGVGFFSDACRTDGTLFINVSANATHSSGGGPPVTSVAFAEVFIVAWDNCTQDYYFALYAGDVQFSIKDSGGSRPPKSATASGQLPSVDGNDFVTFQMALSGTGPLAEEDTQRRIRQGNITRKISLDVAFTRAAATLSVSTQSLGTIGIQNFSATLGNSKTSTTTVTK</sequence>
<evidence type="ECO:0008006" key="4">
    <source>
        <dbReference type="Google" id="ProtNLM"/>
    </source>
</evidence>
<name>A0A7Z7I8K8_9BURK</name>
<dbReference type="AlphaFoldDB" id="A0A7Z7I8K8"/>
<dbReference type="RefSeq" id="WP_097190296.1">
    <property type="nucleotide sequence ID" value="NZ_OCSU01000002.1"/>
</dbReference>
<protein>
    <recommendedName>
        <fullName evidence="4">Fimbrial protein</fullName>
    </recommendedName>
</protein>
<gene>
    <name evidence="2" type="ORF">SAMN05446927_4578</name>
</gene>
<organism evidence="2 3">
    <name type="scientific">Caballeronia arationis</name>
    <dbReference type="NCBI Taxonomy" id="1777142"/>
    <lineage>
        <taxon>Bacteria</taxon>
        <taxon>Pseudomonadati</taxon>
        <taxon>Pseudomonadota</taxon>
        <taxon>Betaproteobacteria</taxon>
        <taxon>Burkholderiales</taxon>
        <taxon>Burkholderiaceae</taxon>
        <taxon>Caballeronia</taxon>
    </lineage>
</organism>
<keyword evidence="1" id="KW-0732">Signal</keyword>
<evidence type="ECO:0000313" key="3">
    <source>
        <dbReference type="Proteomes" id="UP000219522"/>
    </source>
</evidence>
<dbReference type="Proteomes" id="UP000219522">
    <property type="component" value="Unassembled WGS sequence"/>
</dbReference>